<dbReference type="GO" id="GO:0008270">
    <property type="term" value="F:zinc ion binding"/>
    <property type="evidence" value="ECO:0007669"/>
    <property type="project" value="InterPro"/>
</dbReference>
<dbReference type="GO" id="GO:0003676">
    <property type="term" value="F:nucleic acid binding"/>
    <property type="evidence" value="ECO:0007669"/>
    <property type="project" value="InterPro"/>
</dbReference>
<dbReference type="SMART" id="SM00507">
    <property type="entry name" value="HNHc"/>
    <property type="match status" value="1"/>
</dbReference>
<evidence type="ECO:0000313" key="4">
    <source>
        <dbReference type="Proteomes" id="UP000198825"/>
    </source>
</evidence>
<accession>A0A1H2N568</accession>
<reference evidence="4" key="1">
    <citation type="submission" date="2016-10" db="EMBL/GenBank/DDBJ databases">
        <authorList>
            <person name="Varghese N."/>
            <person name="Submissions S."/>
        </authorList>
    </citation>
    <scope>NUCLEOTIDE SEQUENCE [LARGE SCALE GENOMIC DNA]</scope>
    <source>
        <strain evidence="4">DSM 21743</strain>
    </source>
</reference>
<dbReference type="InterPro" id="IPR002711">
    <property type="entry name" value="HNH"/>
</dbReference>
<dbReference type="GO" id="GO:0004519">
    <property type="term" value="F:endonuclease activity"/>
    <property type="evidence" value="ECO:0007669"/>
    <property type="project" value="UniProtKB-KW"/>
</dbReference>
<dbReference type="Gene3D" id="1.10.30.50">
    <property type="match status" value="1"/>
</dbReference>
<evidence type="ECO:0000256" key="1">
    <source>
        <dbReference type="SAM" id="MobiDB-lite"/>
    </source>
</evidence>
<organism evidence="3 4">
    <name type="scientific">Microlunatus sagamiharensis</name>
    <dbReference type="NCBI Taxonomy" id="546874"/>
    <lineage>
        <taxon>Bacteria</taxon>
        <taxon>Bacillati</taxon>
        <taxon>Actinomycetota</taxon>
        <taxon>Actinomycetes</taxon>
        <taxon>Propionibacteriales</taxon>
        <taxon>Propionibacteriaceae</taxon>
        <taxon>Microlunatus</taxon>
    </lineage>
</organism>
<dbReference type="Proteomes" id="UP000198825">
    <property type="component" value="Chromosome I"/>
</dbReference>
<evidence type="ECO:0000259" key="2">
    <source>
        <dbReference type="SMART" id="SM00507"/>
    </source>
</evidence>
<name>A0A1H2N568_9ACTN</name>
<feature type="compositionally biased region" description="Basic residues" evidence="1">
    <location>
        <begin position="95"/>
        <end position="104"/>
    </location>
</feature>
<dbReference type="CDD" id="cd00085">
    <property type="entry name" value="HNHc"/>
    <property type="match status" value="1"/>
</dbReference>
<keyword evidence="4" id="KW-1185">Reference proteome</keyword>
<protein>
    <submittedName>
        <fullName evidence="3">HNH endonuclease</fullName>
    </submittedName>
</protein>
<keyword evidence="3" id="KW-0540">Nuclease</keyword>
<dbReference type="Pfam" id="PF01844">
    <property type="entry name" value="HNH"/>
    <property type="match status" value="1"/>
</dbReference>
<dbReference type="AlphaFoldDB" id="A0A1H2N568"/>
<feature type="region of interest" description="Disordered" evidence="1">
    <location>
        <begin position="81"/>
        <end position="104"/>
    </location>
</feature>
<gene>
    <name evidence="3" type="ORF">SAMN04488544_3319</name>
</gene>
<dbReference type="EMBL" id="LT629799">
    <property type="protein sequence ID" value="SDV00444.1"/>
    <property type="molecule type" value="Genomic_DNA"/>
</dbReference>
<proteinExistence type="predicted"/>
<keyword evidence="3" id="KW-0255">Endonuclease</keyword>
<feature type="domain" description="HNH nuclease" evidence="2">
    <location>
        <begin position="22"/>
        <end position="75"/>
    </location>
</feature>
<sequence length="104" mass="11249">MARGVLAMVWSKNRQRPYEQRKGRADVLSRAAGQCQIKGPGCTRLATIDDHVVPLSLGGSLGLHNRQAACKTCHDLKTARDARSAKTAIQAKAKPPARKHPGLK</sequence>
<dbReference type="InterPro" id="IPR003615">
    <property type="entry name" value="HNH_nuc"/>
</dbReference>
<keyword evidence="3" id="KW-0378">Hydrolase</keyword>
<evidence type="ECO:0000313" key="3">
    <source>
        <dbReference type="EMBL" id="SDV00444.1"/>
    </source>
</evidence>